<feature type="domain" description="Aldehyde dehydrogenase" evidence="4">
    <location>
        <begin position="13"/>
        <end position="469"/>
    </location>
</feature>
<dbReference type="Gene3D" id="3.40.605.10">
    <property type="entry name" value="Aldehyde Dehydrogenase, Chain A, domain 1"/>
    <property type="match status" value="1"/>
</dbReference>
<organism evidence="5 6">
    <name type="scientific">Lysinibacillus fusiformis</name>
    <dbReference type="NCBI Taxonomy" id="28031"/>
    <lineage>
        <taxon>Bacteria</taxon>
        <taxon>Bacillati</taxon>
        <taxon>Bacillota</taxon>
        <taxon>Bacilli</taxon>
        <taxon>Bacillales</taxon>
        <taxon>Bacillaceae</taxon>
        <taxon>Lysinibacillus</taxon>
    </lineage>
</organism>
<reference evidence="5 6" key="1">
    <citation type="submission" date="2017-10" db="EMBL/GenBank/DDBJ databases">
        <title>Draft genome of Lysinibacillus fusiformis strain Juneja, a laboratory-derived pathogen of Drosophila melanogaster.</title>
        <authorList>
            <person name="Smith B.R."/>
            <person name="Unckless R.L."/>
        </authorList>
    </citation>
    <scope>NUCLEOTIDE SEQUENCE [LARGE SCALE GENOMIC DNA]</scope>
    <source>
        <strain evidence="5 6">Juneja</strain>
    </source>
</reference>
<evidence type="ECO:0000256" key="2">
    <source>
        <dbReference type="ARBA" id="ARBA00023002"/>
    </source>
</evidence>
<keyword evidence="3" id="KW-0175">Coiled coil</keyword>
<comment type="caution">
    <text evidence="5">The sequence shown here is derived from an EMBL/GenBank/DDBJ whole genome shotgun (WGS) entry which is preliminary data.</text>
</comment>
<keyword evidence="2" id="KW-0560">Oxidoreductase</keyword>
<dbReference type="InterPro" id="IPR016161">
    <property type="entry name" value="Ald_DH/histidinol_DH"/>
</dbReference>
<dbReference type="FunFam" id="3.40.605.10:FF:000007">
    <property type="entry name" value="NAD/NADP-dependent betaine aldehyde dehydrogenase"/>
    <property type="match status" value="1"/>
</dbReference>
<dbReference type="SUPFAM" id="SSF53720">
    <property type="entry name" value="ALDH-like"/>
    <property type="match status" value="1"/>
</dbReference>
<dbReference type="InterPro" id="IPR016162">
    <property type="entry name" value="Ald_DH_N"/>
</dbReference>
<dbReference type="EMBL" id="PDFK01000005">
    <property type="protein sequence ID" value="PKU50778.1"/>
    <property type="molecule type" value="Genomic_DNA"/>
</dbReference>
<dbReference type="PANTHER" id="PTHR42991">
    <property type="entry name" value="ALDEHYDE DEHYDROGENASE"/>
    <property type="match status" value="1"/>
</dbReference>
<feature type="coiled-coil region" evidence="3">
    <location>
        <begin position="31"/>
        <end position="58"/>
    </location>
</feature>
<dbReference type="AlphaFoldDB" id="A0A2I0UXG9"/>
<dbReference type="Gene3D" id="3.40.309.10">
    <property type="entry name" value="Aldehyde Dehydrogenase, Chain A, domain 2"/>
    <property type="match status" value="1"/>
</dbReference>
<dbReference type="Proteomes" id="UP000234956">
    <property type="component" value="Unassembled WGS sequence"/>
</dbReference>
<dbReference type="InterPro" id="IPR015590">
    <property type="entry name" value="Aldehyde_DH_dom"/>
</dbReference>
<gene>
    <name evidence="5" type="ORF">CRI88_16480</name>
</gene>
<dbReference type="PANTHER" id="PTHR42991:SF1">
    <property type="entry name" value="ALDEHYDE DEHYDROGENASE"/>
    <property type="match status" value="1"/>
</dbReference>
<dbReference type="InterPro" id="IPR016163">
    <property type="entry name" value="Ald_DH_C"/>
</dbReference>
<dbReference type="Pfam" id="PF00171">
    <property type="entry name" value="Aldedh"/>
    <property type="match status" value="1"/>
</dbReference>
<comment type="similarity">
    <text evidence="1">Belongs to the aldehyde dehydrogenase family.</text>
</comment>
<name>A0A2I0UXG9_9BACI</name>
<dbReference type="RefSeq" id="WP_101966873.1">
    <property type="nucleotide sequence ID" value="NZ_PDFK01000005.1"/>
</dbReference>
<evidence type="ECO:0000313" key="5">
    <source>
        <dbReference type="EMBL" id="PKU50778.1"/>
    </source>
</evidence>
<evidence type="ECO:0000256" key="3">
    <source>
        <dbReference type="SAM" id="Coils"/>
    </source>
</evidence>
<evidence type="ECO:0000259" key="4">
    <source>
        <dbReference type="Pfam" id="PF00171"/>
    </source>
</evidence>
<sequence>MKETKLWMNGQWQDAKESYELTSPYSGEVIAQVAKASIQDVERAIEGAQQAFQSFKKTTAYERAEILYKVVEIMRQRKEEFAEILALEAGKPIVAGLAEIDRTIATYQFAAEGAKQSKGETVPMDAAPGAGDRIGWTKREPLGVISAITPFNFPFNLVAHKLGPAFAVGNTVVLKPATQTPLSAIVMAEIFREAGLPDGALQIVTGSGGELSDTLVTHPYVKKVTFTGSSKVGLSIKEKVGLRKVTLELGSNAAVIVEPSTPIHEIVSRCVSGAFNFAGQVCISLQRVYVHSSIIDEFTEAFVEETKKLIVGDPLDTKTDVSAMINPNEVERIRAWVEEAREQGAVIATGGEFTERTLTPTVMTNVTADMKIVCQETFAPIVSIVSYETLDDAIRLVNESDLGLNAGIYTNILSDALYAADELQAGAVIINDIPTFRVDNMPYGGVKMSGYGREGIKWAIEEMSDMKFISMKKSF</sequence>
<evidence type="ECO:0000256" key="1">
    <source>
        <dbReference type="ARBA" id="ARBA00009986"/>
    </source>
</evidence>
<evidence type="ECO:0000313" key="6">
    <source>
        <dbReference type="Proteomes" id="UP000234956"/>
    </source>
</evidence>
<dbReference type="InterPro" id="IPR051020">
    <property type="entry name" value="ALDH-related_metabolic_enz"/>
</dbReference>
<dbReference type="GO" id="GO:0008911">
    <property type="term" value="F:lactaldehyde dehydrogenase (NAD+) activity"/>
    <property type="evidence" value="ECO:0007669"/>
    <property type="project" value="TreeGrafter"/>
</dbReference>
<accession>A0A2I0UXG9</accession>
<dbReference type="CDD" id="cd07149">
    <property type="entry name" value="ALDH_y4uC"/>
    <property type="match status" value="1"/>
</dbReference>
<protein>
    <submittedName>
        <fullName evidence="5">Aldehyde dehydrogenase</fullName>
    </submittedName>
</protein>
<proteinExistence type="inferred from homology"/>